<dbReference type="InterPro" id="IPR051941">
    <property type="entry name" value="BG_Antigen-Binding_Lectin"/>
</dbReference>
<dbReference type="SUPFAM" id="SSF49785">
    <property type="entry name" value="Galactose-binding domain-like"/>
    <property type="match status" value="1"/>
</dbReference>
<protein>
    <recommendedName>
        <fullName evidence="3">Fucolectin tachylectin-4 pentraxin-1 domain-containing protein</fullName>
    </recommendedName>
</protein>
<dbReference type="InterPro" id="IPR008979">
    <property type="entry name" value="Galactose-bd-like_sf"/>
</dbReference>
<gene>
    <name evidence="2" type="ORF">TCHU04912_LOCUS1365</name>
</gene>
<organism evidence="2">
    <name type="scientific">Tetraselmis chuii</name>
    <dbReference type="NCBI Taxonomy" id="63592"/>
    <lineage>
        <taxon>Eukaryota</taxon>
        <taxon>Viridiplantae</taxon>
        <taxon>Chlorophyta</taxon>
        <taxon>core chlorophytes</taxon>
        <taxon>Chlorodendrophyceae</taxon>
        <taxon>Chlorodendrales</taxon>
        <taxon>Chlorodendraceae</taxon>
        <taxon>Tetraselmis</taxon>
    </lineage>
</organism>
<dbReference type="Gene3D" id="2.60.120.260">
    <property type="entry name" value="Galactose-binding domain-like"/>
    <property type="match status" value="1"/>
</dbReference>
<dbReference type="AlphaFoldDB" id="A0A7S1SHK3"/>
<accession>A0A7S1SHK3</accession>
<feature type="signal peptide" evidence="1">
    <location>
        <begin position="1"/>
        <end position="20"/>
    </location>
</feature>
<keyword evidence="1" id="KW-0732">Signal</keyword>
<feature type="chain" id="PRO_5030906846" description="Fucolectin tachylectin-4 pentraxin-1 domain-containing protein" evidence="1">
    <location>
        <begin position="21"/>
        <end position="112"/>
    </location>
</feature>
<evidence type="ECO:0000256" key="1">
    <source>
        <dbReference type="SAM" id="SignalP"/>
    </source>
</evidence>
<name>A0A7S1SHK3_9CHLO</name>
<evidence type="ECO:0000313" key="2">
    <source>
        <dbReference type="EMBL" id="CAD9199132.1"/>
    </source>
</evidence>
<dbReference type="PANTHER" id="PTHR45713">
    <property type="entry name" value="FTP DOMAIN-CONTAINING PROTEIN"/>
    <property type="match status" value="1"/>
</dbReference>
<evidence type="ECO:0008006" key="3">
    <source>
        <dbReference type="Google" id="ProtNLM"/>
    </source>
</evidence>
<proteinExistence type="predicted"/>
<dbReference type="Pfam" id="PF22633">
    <property type="entry name" value="F5_F8_type_C_2"/>
    <property type="match status" value="1"/>
</dbReference>
<dbReference type="EMBL" id="HBGG01002631">
    <property type="protein sequence ID" value="CAD9199132.1"/>
    <property type="molecule type" value="Transcribed_RNA"/>
</dbReference>
<dbReference type="PANTHER" id="PTHR45713:SF6">
    <property type="entry name" value="F5_8 TYPE C DOMAIN-CONTAINING PROTEIN"/>
    <property type="match status" value="1"/>
</dbReference>
<sequence>MGGLPSTLVAFALFCTAVSGENYYGASSFYRIQGSVASGMPTTQSSTTSGGVSSRAVDGGLSGRFWDGTCTHTTGRSDENAWWNVDLGESMEVSKVVLFNRLDCCSGNNHFT</sequence>
<reference evidence="2" key="1">
    <citation type="submission" date="2021-01" db="EMBL/GenBank/DDBJ databases">
        <authorList>
            <person name="Corre E."/>
            <person name="Pelletier E."/>
            <person name="Niang G."/>
            <person name="Scheremetjew M."/>
            <person name="Finn R."/>
            <person name="Kale V."/>
            <person name="Holt S."/>
            <person name="Cochrane G."/>
            <person name="Meng A."/>
            <person name="Brown T."/>
            <person name="Cohen L."/>
        </authorList>
    </citation>
    <scope>NUCLEOTIDE SEQUENCE</scope>
    <source>
        <strain evidence="2">PLY429</strain>
    </source>
</reference>